<keyword evidence="2" id="KW-1185">Reference proteome</keyword>
<dbReference type="Proteomes" id="UP001233112">
    <property type="component" value="Chromosome"/>
</dbReference>
<accession>A0ABY9L2E1</accession>
<dbReference type="PANTHER" id="PTHR30528">
    <property type="entry name" value="CYTOPLASMIC PROTEIN"/>
    <property type="match status" value="1"/>
</dbReference>
<dbReference type="InterPro" id="IPR009351">
    <property type="entry name" value="AlkZ-like"/>
</dbReference>
<proteinExistence type="predicted"/>
<evidence type="ECO:0000313" key="2">
    <source>
        <dbReference type="Proteomes" id="UP001233112"/>
    </source>
</evidence>
<dbReference type="Pfam" id="PF06224">
    <property type="entry name" value="AlkZ-like"/>
    <property type="match status" value="1"/>
</dbReference>
<evidence type="ECO:0000313" key="1">
    <source>
        <dbReference type="EMBL" id="WLV77891.1"/>
    </source>
</evidence>
<dbReference type="PANTHER" id="PTHR30528:SF0">
    <property type="entry name" value="CYTOPLASMIC PROTEIN"/>
    <property type="match status" value="1"/>
</dbReference>
<reference evidence="1 2" key="1">
    <citation type="submission" date="2023-08" db="EMBL/GenBank/DDBJ databases">
        <authorList>
            <person name="Buchebner-Jance M."/>
        </authorList>
    </citation>
    <scope>NUCLEOTIDE SEQUENCE [LARGE SCALE GENOMIC DNA]</scope>
    <source>
        <strain evidence="1 2">NCIMB 15471</strain>
    </source>
</reference>
<name>A0ABY9L2E1_9LACO</name>
<protein>
    <submittedName>
        <fullName evidence="1">Crosslink repair DNA glycosylase YcaQ family protein</fullName>
    </submittedName>
</protein>
<organism evidence="1 2">
    <name type="scientific">Lacticaseibacillus parahuelsenbergensis</name>
    <dbReference type="NCBI Taxonomy" id="3068305"/>
    <lineage>
        <taxon>Bacteria</taxon>
        <taxon>Bacillati</taxon>
        <taxon>Bacillota</taxon>
        <taxon>Bacilli</taxon>
        <taxon>Lactobacillales</taxon>
        <taxon>Lactobacillaceae</taxon>
        <taxon>Lacticaseibacillus</taxon>
    </lineage>
</organism>
<gene>
    <name evidence="1" type="ORF">LACPH_002674</name>
</gene>
<dbReference type="EMBL" id="CP132482">
    <property type="protein sequence ID" value="WLV77891.1"/>
    <property type="molecule type" value="Genomic_DNA"/>
</dbReference>
<sequence length="380" mass="44439">MRQSSRKRFRGACMYTNGHVKQFQLVKQQLAVTEAKAFSQPALFTLLRKIGYIQLDSINVTNARSQDIFLWSRFKDYQNTGYVDAYTEGDAVEVYLNALSLMLKDSQLVQNLRRMNLATLQNDVNYPDYIKIYRQLIQVGRVYKKDFVTNHNLPQWEMSKEDNAIDKLWRAGLIDIQRDRSFRKILIAAKDDFDDSPADVNELEKQVYADLILLTFNNLGIATKKDVFNGAHFRKRLFDSVFDELLKEKQITNITVEGQDHYILASDLDAFHHNDILPNMGTLLTPFDNLIRDRARTLRLFGINYKLESYTPTADRKLGYFALPILIHSDIVGTVDLRFDRARKQLGVNRLVWKNEMMNHHENKAILDDILQRFTEFIRR</sequence>
<dbReference type="RefSeq" id="WP_306387061.1">
    <property type="nucleotide sequence ID" value="NZ_CP132482.1"/>
</dbReference>